<comment type="caution">
    <text evidence="2">The sequence shown here is derived from an EMBL/GenBank/DDBJ whole genome shotgun (WGS) entry which is preliminary data.</text>
</comment>
<proteinExistence type="predicted"/>
<keyword evidence="1" id="KW-0732">Signal</keyword>
<dbReference type="NCBIfam" id="TIGR04433">
    <property type="entry name" value="UrcA_uranyl"/>
    <property type="match status" value="1"/>
</dbReference>
<gene>
    <name evidence="2" type="ORF">GCM10022280_23360</name>
</gene>
<name>A0ABP7T7H4_9SPHN</name>
<keyword evidence="3" id="KW-1185">Reference proteome</keyword>
<feature type="signal peptide" evidence="1">
    <location>
        <begin position="1"/>
        <end position="27"/>
    </location>
</feature>
<evidence type="ECO:0008006" key="4">
    <source>
        <dbReference type="Google" id="ProtNLM"/>
    </source>
</evidence>
<evidence type="ECO:0000256" key="1">
    <source>
        <dbReference type="SAM" id="SignalP"/>
    </source>
</evidence>
<dbReference type="Proteomes" id="UP001500235">
    <property type="component" value="Unassembled WGS sequence"/>
</dbReference>
<dbReference type="InterPro" id="IPR030972">
    <property type="entry name" value="UrcA_uranyl"/>
</dbReference>
<organism evidence="2 3">
    <name type="scientific">Sphingomonas swuensis</name>
    <dbReference type="NCBI Taxonomy" id="977800"/>
    <lineage>
        <taxon>Bacteria</taxon>
        <taxon>Pseudomonadati</taxon>
        <taxon>Pseudomonadota</taxon>
        <taxon>Alphaproteobacteria</taxon>
        <taxon>Sphingomonadales</taxon>
        <taxon>Sphingomonadaceae</taxon>
        <taxon>Sphingomonas</taxon>
    </lineage>
</organism>
<protein>
    <recommendedName>
        <fullName evidence="4">UrcA family protein</fullName>
    </recommendedName>
</protein>
<evidence type="ECO:0000313" key="2">
    <source>
        <dbReference type="EMBL" id="GAA4022051.1"/>
    </source>
</evidence>
<sequence>MSTNLLRSAAGAALALILAASAVAVLAAPPAAARDLTVTAPRQSELLTERVSLAGLDLASKDDRLLLDRRLRAASGRVCAPVSVGFPGTIENRCRSAAMEDARDQLARRAASDSILTASIVVRAIPG</sequence>
<dbReference type="EMBL" id="BAABBQ010000001">
    <property type="protein sequence ID" value="GAA4022051.1"/>
    <property type="molecule type" value="Genomic_DNA"/>
</dbReference>
<feature type="chain" id="PRO_5046887075" description="UrcA family protein" evidence="1">
    <location>
        <begin position="28"/>
        <end position="127"/>
    </location>
</feature>
<dbReference type="RefSeq" id="WP_344707562.1">
    <property type="nucleotide sequence ID" value="NZ_BAABBQ010000001.1"/>
</dbReference>
<accession>A0ABP7T7H4</accession>
<evidence type="ECO:0000313" key="3">
    <source>
        <dbReference type="Proteomes" id="UP001500235"/>
    </source>
</evidence>
<reference evidence="3" key="1">
    <citation type="journal article" date="2019" name="Int. J. Syst. Evol. Microbiol.">
        <title>The Global Catalogue of Microorganisms (GCM) 10K type strain sequencing project: providing services to taxonomists for standard genome sequencing and annotation.</title>
        <authorList>
            <consortium name="The Broad Institute Genomics Platform"/>
            <consortium name="The Broad Institute Genome Sequencing Center for Infectious Disease"/>
            <person name="Wu L."/>
            <person name="Ma J."/>
        </authorList>
    </citation>
    <scope>NUCLEOTIDE SEQUENCE [LARGE SCALE GENOMIC DNA]</scope>
    <source>
        <strain evidence="3">JCM 17563</strain>
    </source>
</reference>